<keyword evidence="12" id="KW-1185">Reference proteome</keyword>
<evidence type="ECO:0000259" key="10">
    <source>
        <dbReference type="Pfam" id="PF01636"/>
    </source>
</evidence>
<dbReference type="Proteomes" id="UP000004728">
    <property type="component" value="Unassembled WGS sequence"/>
</dbReference>
<organism evidence="11 12">
    <name type="scientific">Novosphingobium nitrogenifigens DSM 19370</name>
    <dbReference type="NCBI Taxonomy" id="983920"/>
    <lineage>
        <taxon>Bacteria</taxon>
        <taxon>Pseudomonadati</taxon>
        <taxon>Pseudomonadota</taxon>
        <taxon>Alphaproteobacteria</taxon>
        <taxon>Sphingomonadales</taxon>
        <taxon>Sphingomonadaceae</taxon>
        <taxon>Novosphingobium</taxon>
    </lineage>
</organism>
<reference evidence="11 12" key="1">
    <citation type="journal article" date="2012" name="J. Bacteriol.">
        <title>Draft Genome Sequence of Novosphingobium nitrogenifigens Y88T.</title>
        <authorList>
            <person name="Strabala T.J."/>
            <person name="Macdonald L."/>
            <person name="Liu V."/>
            <person name="Smit A.M."/>
        </authorList>
    </citation>
    <scope>NUCLEOTIDE SEQUENCE [LARGE SCALE GENOMIC DNA]</scope>
    <source>
        <strain evidence="11 12">DSM 19370</strain>
    </source>
</reference>
<gene>
    <name evidence="8" type="primary">thrB</name>
    <name evidence="11" type="ORF">Y88_3614</name>
</gene>
<evidence type="ECO:0000256" key="3">
    <source>
        <dbReference type="ARBA" id="ARBA00022697"/>
    </source>
</evidence>
<dbReference type="eggNOG" id="COG2334">
    <property type="taxonomic scope" value="Bacteria"/>
</dbReference>
<evidence type="ECO:0000256" key="6">
    <source>
        <dbReference type="ARBA" id="ARBA00022840"/>
    </source>
</evidence>
<dbReference type="RefSeq" id="WP_008071680.1">
    <property type="nucleotide sequence ID" value="NZ_AQWK01000004.1"/>
</dbReference>
<keyword evidence="5 8" id="KW-0418">Kinase</keyword>
<dbReference type="GO" id="GO:0005524">
    <property type="term" value="F:ATP binding"/>
    <property type="evidence" value="ECO:0007669"/>
    <property type="project" value="UniProtKB-KW"/>
</dbReference>
<dbReference type="PANTHER" id="PTHR21064:SF6">
    <property type="entry name" value="AMINOGLYCOSIDE PHOSPHOTRANSFERASE DOMAIN-CONTAINING PROTEIN"/>
    <property type="match status" value="1"/>
</dbReference>
<evidence type="ECO:0000256" key="8">
    <source>
        <dbReference type="HAMAP-Rule" id="MF_00301"/>
    </source>
</evidence>
<dbReference type="HOGENOM" id="CLU_053300_1_0_5"/>
<evidence type="ECO:0000256" key="9">
    <source>
        <dbReference type="NCBIfam" id="TIGR00938"/>
    </source>
</evidence>
<comment type="caution">
    <text evidence="11">The sequence shown here is derived from an EMBL/GenBank/DDBJ whole genome shotgun (WGS) entry which is preliminary data.</text>
</comment>
<dbReference type="UniPathway" id="UPA00050">
    <property type="reaction ID" value="UER00064"/>
</dbReference>
<dbReference type="EC" id="2.7.1.39" evidence="8 9"/>
<dbReference type="InterPro" id="IPR005280">
    <property type="entry name" value="Homoserine_kinase_II"/>
</dbReference>
<evidence type="ECO:0000313" key="11">
    <source>
        <dbReference type="EMBL" id="EGD57305.1"/>
    </source>
</evidence>
<dbReference type="InterPro" id="IPR002575">
    <property type="entry name" value="Aminoglycoside_PTrfase"/>
</dbReference>
<evidence type="ECO:0000256" key="7">
    <source>
        <dbReference type="ARBA" id="ARBA00038240"/>
    </source>
</evidence>
<comment type="similarity">
    <text evidence="7 8">Belongs to the pseudomonas-type ThrB family.</text>
</comment>
<dbReference type="SUPFAM" id="SSF56112">
    <property type="entry name" value="Protein kinase-like (PK-like)"/>
    <property type="match status" value="1"/>
</dbReference>
<dbReference type="InterPro" id="IPR050249">
    <property type="entry name" value="Pseudomonas-type_ThrB"/>
</dbReference>
<dbReference type="CDD" id="cd05153">
    <property type="entry name" value="HomoserineK_II"/>
    <property type="match status" value="1"/>
</dbReference>
<keyword evidence="1 8" id="KW-0028">Amino-acid biosynthesis</keyword>
<dbReference type="PANTHER" id="PTHR21064">
    <property type="entry name" value="AMINOGLYCOSIDE PHOSPHOTRANSFERASE DOMAIN-CONTAINING PROTEIN-RELATED"/>
    <property type="match status" value="1"/>
</dbReference>
<evidence type="ECO:0000256" key="4">
    <source>
        <dbReference type="ARBA" id="ARBA00022741"/>
    </source>
</evidence>
<keyword evidence="4 8" id="KW-0547">Nucleotide-binding</keyword>
<evidence type="ECO:0000256" key="5">
    <source>
        <dbReference type="ARBA" id="ARBA00022777"/>
    </source>
</evidence>
<protein>
    <recommendedName>
        <fullName evidence="8 9">Homoserine kinase</fullName>
        <shortName evidence="8">HK</shortName>
        <shortName evidence="8">HSK</shortName>
        <ecNumber evidence="8 9">2.7.1.39</ecNumber>
    </recommendedName>
</protein>
<dbReference type="Gene3D" id="3.90.1200.10">
    <property type="match status" value="1"/>
</dbReference>
<dbReference type="InParanoid" id="F1ZDF4"/>
<dbReference type="GO" id="GO:0004413">
    <property type="term" value="F:homoserine kinase activity"/>
    <property type="evidence" value="ECO:0007669"/>
    <property type="project" value="UniProtKB-UniRule"/>
</dbReference>
<dbReference type="NCBIfam" id="NF003558">
    <property type="entry name" value="PRK05231.1"/>
    <property type="match status" value="1"/>
</dbReference>
<dbReference type="HAMAP" id="MF_00301">
    <property type="entry name" value="Homoser_kinase_2"/>
    <property type="match status" value="1"/>
</dbReference>
<accession>F1ZDF4</accession>
<proteinExistence type="inferred from homology"/>
<dbReference type="GO" id="GO:0009088">
    <property type="term" value="P:threonine biosynthetic process"/>
    <property type="evidence" value="ECO:0007669"/>
    <property type="project" value="UniProtKB-UniRule"/>
</dbReference>
<feature type="domain" description="Aminoglycoside phosphotransferase" evidence="10">
    <location>
        <begin position="27"/>
        <end position="264"/>
    </location>
</feature>
<evidence type="ECO:0000256" key="1">
    <source>
        <dbReference type="ARBA" id="ARBA00022605"/>
    </source>
</evidence>
<dbReference type="EMBL" id="AEWJ01000065">
    <property type="protein sequence ID" value="EGD57305.1"/>
    <property type="molecule type" value="Genomic_DNA"/>
</dbReference>
<dbReference type="Gene3D" id="3.30.200.20">
    <property type="entry name" value="Phosphorylase Kinase, domain 1"/>
    <property type="match status" value="1"/>
</dbReference>
<dbReference type="NCBIfam" id="TIGR00938">
    <property type="entry name" value="thrB_alt"/>
    <property type="match status" value="1"/>
</dbReference>
<name>F1ZDF4_9SPHN</name>
<comment type="catalytic activity">
    <reaction evidence="8">
        <text>L-homoserine + ATP = O-phospho-L-homoserine + ADP + H(+)</text>
        <dbReference type="Rhea" id="RHEA:13985"/>
        <dbReference type="ChEBI" id="CHEBI:15378"/>
        <dbReference type="ChEBI" id="CHEBI:30616"/>
        <dbReference type="ChEBI" id="CHEBI:57476"/>
        <dbReference type="ChEBI" id="CHEBI:57590"/>
        <dbReference type="ChEBI" id="CHEBI:456216"/>
        <dbReference type="EC" id="2.7.1.39"/>
    </reaction>
</comment>
<keyword evidence="2 8" id="KW-0808">Transferase</keyword>
<comment type="pathway">
    <text evidence="8">Amino-acid biosynthesis; L-threonine biosynthesis; L-threonine from L-aspartate: step 4/5.</text>
</comment>
<dbReference type="AlphaFoldDB" id="F1ZDF4"/>
<dbReference type="STRING" id="983920.Y88_3614"/>
<keyword evidence="3 8" id="KW-0791">Threonine biosynthesis</keyword>
<dbReference type="OrthoDB" id="9777460at2"/>
<evidence type="ECO:0000313" key="12">
    <source>
        <dbReference type="Proteomes" id="UP000004728"/>
    </source>
</evidence>
<sequence>MAVYTHLGAEDMAALIATYDVGTLVSAKGIAEGVSNSNWLIETTGCDGNGARYILTMYEFRIELDDLPYFLSLLDHLAAKGCPVPRTIHDRDGALYRMIGDKAVALIEFLPGVSVSTPTAGQARAAGRELARLHRAAADFPATRANAMGIAEWQRLAQACGPDGLATIAPWLADLVASELPRFAAAWPKGLPETVIHADLFPDNVLVLGDTVTGLIDFYFACNDMAAYDVAVTHLAWCWDPADGNFRADLSRALLEGYEGVRPLSDEERAALPLLAQGAAMRFVMSRAYDWLNTPADALVIRKDPLPLARRLEYYRDHPEIFA</sequence>
<keyword evidence="6 8" id="KW-0067">ATP-binding</keyword>
<evidence type="ECO:0000256" key="2">
    <source>
        <dbReference type="ARBA" id="ARBA00022679"/>
    </source>
</evidence>
<dbReference type="Pfam" id="PF01636">
    <property type="entry name" value="APH"/>
    <property type="match status" value="1"/>
</dbReference>
<dbReference type="InterPro" id="IPR011009">
    <property type="entry name" value="Kinase-like_dom_sf"/>
</dbReference>